<reference evidence="3 4" key="1">
    <citation type="submission" date="2012-02" db="EMBL/GenBank/DDBJ databases">
        <title>Complete genome sequence of Phycisphaera mikurensis NBRC 102666.</title>
        <authorList>
            <person name="Ankai A."/>
            <person name="Hosoyama A."/>
            <person name="Terui Y."/>
            <person name="Sekine M."/>
            <person name="Fukai R."/>
            <person name="Kato Y."/>
            <person name="Nakamura S."/>
            <person name="Yamada-Narita S."/>
            <person name="Kawakoshi A."/>
            <person name="Fukunaga Y."/>
            <person name="Yamazaki S."/>
            <person name="Fujita N."/>
        </authorList>
    </citation>
    <scope>NUCLEOTIDE SEQUENCE [LARGE SCALE GENOMIC DNA]</scope>
    <source>
        <strain evidence="4">NBRC 102666 / KCTC 22515 / FYK2301M01</strain>
    </source>
</reference>
<organism evidence="3 4">
    <name type="scientific">Phycisphaera mikurensis (strain NBRC 102666 / KCTC 22515 / FYK2301M01)</name>
    <dbReference type="NCBI Taxonomy" id="1142394"/>
    <lineage>
        <taxon>Bacteria</taxon>
        <taxon>Pseudomonadati</taxon>
        <taxon>Planctomycetota</taxon>
        <taxon>Phycisphaerae</taxon>
        <taxon>Phycisphaerales</taxon>
        <taxon>Phycisphaeraceae</taxon>
        <taxon>Phycisphaera</taxon>
    </lineage>
</organism>
<feature type="region of interest" description="Disordered" evidence="1">
    <location>
        <begin position="96"/>
        <end position="244"/>
    </location>
</feature>
<accession>I0IE17</accession>
<evidence type="ECO:0000256" key="1">
    <source>
        <dbReference type="SAM" id="MobiDB-lite"/>
    </source>
</evidence>
<dbReference type="STRING" id="1142394.PSMK_13460"/>
<dbReference type="Pfam" id="PF00498">
    <property type="entry name" value="FHA"/>
    <property type="match status" value="1"/>
</dbReference>
<dbReference type="InterPro" id="IPR050923">
    <property type="entry name" value="Cell_Proc_Reg/RNA_Proc"/>
</dbReference>
<dbReference type="HOGENOM" id="CLU_1137222_0_0_0"/>
<dbReference type="CDD" id="cd00060">
    <property type="entry name" value="FHA"/>
    <property type="match status" value="1"/>
</dbReference>
<feature type="domain" description="FHA" evidence="2">
    <location>
        <begin position="24"/>
        <end position="74"/>
    </location>
</feature>
<feature type="compositionally biased region" description="Acidic residues" evidence="1">
    <location>
        <begin position="218"/>
        <end position="244"/>
    </location>
</feature>
<feature type="compositionally biased region" description="Acidic residues" evidence="1">
    <location>
        <begin position="128"/>
        <end position="144"/>
    </location>
</feature>
<dbReference type="InterPro" id="IPR000253">
    <property type="entry name" value="FHA_dom"/>
</dbReference>
<feature type="compositionally biased region" description="Acidic residues" evidence="1">
    <location>
        <begin position="195"/>
        <end position="207"/>
    </location>
</feature>
<dbReference type="RefSeq" id="WP_014436724.1">
    <property type="nucleotide sequence ID" value="NC_017080.1"/>
</dbReference>
<dbReference type="SMART" id="SM00240">
    <property type="entry name" value="FHA"/>
    <property type="match status" value="1"/>
</dbReference>
<gene>
    <name evidence="3" type="ordered locus">PSMK_13460</name>
</gene>
<dbReference type="Gene3D" id="2.60.200.20">
    <property type="match status" value="1"/>
</dbReference>
<keyword evidence="4" id="KW-1185">Reference proteome</keyword>
<evidence type="ECO:0000259" key="2">
    <source>
        <dbReference type="PROSITE" id="PS50006"/>
    </source>
</evidence>
<dbReference type="Proteomes" id="UP000007881">
    <property type="component" value="Chromosome"/>
</dbReference>
<dbReference type="eggNOG" id="COG1716">
    <property type="taxonomic scope" value="Bacteria"/>
</dbReference>
<dbReference type="PROSITE" id="PS50006">
    <property type="entry name" value="FHA_DOMAIN"/>
    <property type="match status" value="1"/>
</dbReference>
<dbReference type="InterPro" id="IPR008984">
    <property type="entry name" value="SMAD_FHA_dom_sf"/>
</dbReference>
<name>I0IE17_PHYMF</name>
<evidence type="ECO:0000313" key="4">
    <source>
        <dbReference type="Proteomes" id="UP000007881"/>
    </source>
</evidence>
<dbReference type="PANTHER" id="PTHR23308">
    <property type="entry name" value="NUCLEAR INHIBITOR OF PROTEIN PHOSPHATASE-1"/>
    <property type="match status" value="1"/>
</dbReference>
<evidence type="ECO:0000313" key="3">
    <source>
        <dbReference type="EMBL" id="BAM03505.1"/>
    </source>
</evidence>
<dbReference type="SUPFAM" id="SSF49879">
    <property type="entry name" value="SMAD/FHA domain"/>
    <property type="match status" value="1"/>
</dbReference>
<sequence>MKPVLVMFKADGKRREFPLKPGTHVIGRQKTCKLRIPLPSVSRRHAELTVTPGGEVSVRDLGSSNGTFRNGSSVEESVLEAGDELRIGPLDLILADAEETDAVQPPAAGGGAAGAMTPAQEEEKEKDPEDSDAADAFLLDDDSVDLGPVDPAGESVSSPSPLDASGSAAAIELEGGDDEPPAPKAAPRPGKSAAPDDDDDDEADLDDLLAGFGRGDDGDGDDGDDSEFDFLADVEVIDDDDPKA</sequence>
<dbReference type="EMBL" id="AP012338">
    <property type="protein sequence ID" value="BAM03505.1"/>
    <property type="molecule type" value="Genomic_DNA"/>
</dbReference>
<dbReference type="AlphaFoldDB" id="I0IE17"/>
<protein>
    <recommendedName>
        <fullName evidence="2">FHA domain-containing protein</fullName>
    </recommendedName>
</protein>
<proteinExistence type="predicted"/>
<dbReference type="KEGG" id="phm:PSMK_13460"/>